<gene>
    <name evidence="2" type="ORF">PMO01_19100</name>
</gene>
<organism evidence="2 3">
    <name type="scientific">Pseudomonas moraviensis R28-S</name>
    <dbReference type="NCBI Taxonomy" id="1395516"/>
    <lineage>
        <taxon>Bacteria</taxon>
        <taxon>Pseudomonadati</taxon>
        <taxon>Pseudomonadota</taxon>
        <taxon>Gammaproteobacteria</taxon>
        <taxon>Pseudomonadales</taxon>
        <taxon>Pseudomonadaceae</taxon>
        <taxon>Pseudomonas</taxon>
    </lineage>
</organism>
<accession>V8R427</accession>
<evidence type="ECO:0000313" key="2">
    <source>
        <dbReference type="EMBL" id="ETF06413.1"/>
    </source>
</evidence>
<dbReference type="EMBL" id="AYMZ01000008">
    <property type="protein sequence ID" value="ETF06413.1"/>
    <property type="molecule type" value="Genomic_DNA"/>
</dbReference>
<evidence type="ECO:0000313" key="3">
    <source>
        <dbReference type="Proteomes" id="UP000024771"/>
    </source>
</evidence>
<dbReference type="Proteomes" id="UP000024771">
    <property type="component" value="Chromosome"/>
</dbReference>
<sequence>MGSLFKGYSYDRGRTGDDTMRTQEKILLEQALAEALKKQQAEQWLAENSEAVNAYNREVEAHGVFSDQVRSF</sequence>
<dbReference type="PATRIC" id="fig|1395516.4.peg.3880"/>
<name>V8R427_9PSED</name>
<dbReference type="InterPro" id="IPR009956">
    <property type="entry name" value="Post-segregation_anti-tox_CcdA"/>
</dbReference>
<proteinExistence type="predicted"/>
<evidence type="ECO:0000256" key="1">
    <source>
        <dbReference type="ARBA" id="ARBA00022649"/>
    </source>
</evidence>
<comment type="caution">
    <text evidence="2">The sequence shown here is derived from an EMBL/GenBank/DDBJ whole genome shotgun (WGS) entry which is preliminary data.</text>
</comment>
<dbReference type="Pfam" id="PF07362">
    <property type="entry name" value="CcdA"/>
    <property type="match status" value="1"/>
</dbReference>
<reference evidence="2 3" key="1">
    <citation type="journal article" date="2014" name="Genome Announc.">
        <title>Draft Genome Sequence of Pseudomonas moraviensis R28-S.</title>
        <authorList>
            <person name="Hunter S.S."/>
            <person name="Yano H."/>
            <person name="Loftie-Eaton W."/>
            <person name="Hughes J."/>
            <person name="De Gelder L."/>
            <person name="Stragier P."/>
            <person name="De Vos P."/>
            <person name="Settles M.L."/>
            <person name="Top E.M."/>
        </authorList>
    </citation>
    <scope>NUCLEOTIDE SEQUENCE [LARGE SCALE GENOMIC DNA]</scope>
    <source>
        <strain evidence="3">R28</strain>
    </source>
</reference>
<dbReference type="HOGENOM" id="CLU_2719257_0_0_6"/>
<protein>
    <submittedName>
        <fullName evidence="2">Plasmid maintenance protein CcdB</fullName>
    </submittedName>
</protein>
<dbReference type="AlphaFoldDB" id="V8R427"/>
<keyword evidence="1" id="KW-1277">Toxin-antitoxin system</keyword>